<feature type="compositionally biased region" description="Acidic residues" evidence="1">
    <location>
        <begin position="138"/>
        <end position="151"/>
    </location>
</feature>
<keyword evidence="3" id="KW-1185">Reference proteome</keyword>
<protein>
    <submittedName>
        <fullName evidence="2">Uncharacterized protein</fullName>
    </submittedName>
</protein>
<dbReference type="EMBL" id="ML210166">
    <property type="protein sequence ID" value="TFK27232.1"/>
    <property type="molecule type" value="Genomic_DNA"/>
</dbReference>
<accession>A0A5C3L3P2</accession>
<evidence type="ECO:0000313" key="2">
    <source>
        <dbReference type="EMBL" id="TFK27232.1"/>
    </source>
</evidence>
<feature type="compositionally biased region" description="Pro residues" evidence="1">
    <location>
        <begin position="83"/>
        <end position="92"/>
    </location>
</feature>
<dbReference type="AlphaFoldDB" id="A0A5C3L3P2"/>
<feature type="compositionally biased region" description="Basic and acidic residues" evidence="1">
    <location>
        <begin position="44"/>
        <end position="54"/>
    </location>
</feature>
<reference evidence="2 3" key="1">
    <citation type="journal article" date="2019" name="Nat. Ecol. Evol.">
        <title>Megaphylogeny resolves global patterns of mushroom evolution.</title>
        <authorList>
            <person name="Varga T."/>
            <person name="Krizsan K."/>
            <person name="Foldi C."/>
            <person name="Dima B."/>
            <person name="Sanchez-Garcia M."/>
            <person name="Sanchez-Ramirez S."/>
            <person name="Szollosi G.J."/>
            <person name="Szarkandi J.G."/>
            <person name="Papp V."/>
            <person name="Albert L."/>
            <person name="Andreopoulos W."/>
            <person name="Angelini C."/>
            <person name="Antonin V."/>
            <person name="Barry K.W."/>
            <person name="Bougher N.L."/>
            <person name="Buchanan P."/>
            <person name="Buyck B."/>
            <person name="Bense V."/>
            <person name="Catcheside P."/>
            <person name="Chovatia M."/>
            <person name="Cooper J."/>
            <person name="Damon W."/>
            <person name="Desjardin D."/>
            <person name="Finy P."/>
            <person name="Geml J."/>
            <person name="Haridas S."/>
            <person name="Hughes K."/>
            <person name="Justo A."/>
            <person name="Karasinski D."/>
            <person name="Kautmanova I."/>
            <person name="Kiss B."/>
            <person name="Kocsube S."/>
            <person name="Kotiranta H."/>
            <person name="LaButti K.M."/>
            <person name="Lechner B.E."/>
            <person name="Liimatainen K."/>
            <person name="Lipzen A."/>
            <person name="Lukacs Z."/>
            <person name="Mihaltcheva S."/>
            <person name="Morgado L.N."/>
            <person name="Niskanen T."/>
            <person name="Noordeloos M.E."/>
            <person name="Ohm R.A."/>
            <person name="Ortiz-Santana B."/>
            <person name="Ovrebo C."/>
            <person name="Racz N."/>
            <person name="Riley R."/>
            <person name="Savchenko A."/>
            <person name="Shiryaev A."/>
            <person name="Soop K."/>
            <person name="Spirin V."/>
            <person name="Szebenyi C."/>
            <person name="Tomsovsky M."/>
            <person name="Tulloss R.E."/>
            <person name="Uehling J."/>
            <person name="Grigoriev I.V."/>
            <person name="Vagvolgyi C."/>
            <person name="Papp T."/>
            <person name="Martin F.M."/>
            <person name="Miettinen O."/>
            <person name="Hibbett D.S."/>
            <person name="Nagy L.G."/>
        </authorList>
    </citation>
    <scope>NUCLEOTIDE SEQUENCE [LARGE SCALE GENOMIC DNA]</scope>
    <source>
        <strain evidence="2 3">CBS 121175</strain>
    </source>
</reference>
<proteinExistence type="predicted"/>
<feature type="region of interest" description="Disordered" evidence="1">
    <location>
        <begin position="26"/>
        <end position="205"/>
    </location>
</feature>
<sequence length="205" mass="22039">MSKASEHLPAADLSPPRRNSCITVQSLCNPHVPPNRQHTPSVKTEPESESETKRMLAPPTTAIEIAGLSGDNPGEEASSSPSSSPPSTPCPPGSHLKAPRLVVNLRPITTCTSTPARESTQESDDSGPKASKKRTPELDSDEGEDDSEDEQEVQKLLAAVRRKRAASTRKPTGPRVKSKLAKRRKSTEEKSSESECECEPAGVRQ</sequence>
<gene>
    <name evidence="2" type="ORF">FA15DRAFT_666527</name>
</gene>
<evidence type="ECO:0000313" key="3">
    <source>
        <dbReference type="Proteomes" id="UP000307440"/>
    </source>
</evidence>
<evidence type="ECO:0000256" key="1">
    <source>
        <dbReference type="SAM" id="MobiDB-lite"/>
    </source>
</evidence>
<feature type="compositionally biased region" description="Basic residues" evidence="1">
    <location>
        <begin position="176"/>
        <end position="185"/>
    </location>
</feature>
<organism evidence="2 3">
    <name type="scientific">Coprinopsis marcescibilis</name>
    <name type="common">Agaric fungus</name>
    <name type="synonym">Psathyrella marcescibilis</name>
    <dbReference type="NCBI Taxonomy" id="230819"/>
    <lineage>
        <taxon>Eukaryota</taxon>
        <taxon>Fungi</taxon>
        <taxon>Dikarya</taxon>
        <taxon>Basidiomycota</taxon>
        <taxon>Agaricomycotina</taxon>
        <taxon>Agaricomycetes</taxon>
        <taxon>Agaricomycetidae</taxon>
        <taxon>Agaricales</taxon>
        <taxon>Agaricineae</taxon>
        <taxon>Psathyrellaceae</taxon>
        <taxon>Coprinopsis</taxon>
    </lineage>
</organism>
<name>A0A5C3L3P2_COPMA</name>
<dbReference type="Proteomes" id="UP000307440">
    <property type="component" value="Unassembled WGS sequence"/>
</dbReference>
<feature type="compositionally biased region" description="Polar residues" evidence="1">
    <location>
        <begin position="107"/>
        <end position="118"/>
    </location>
</feature>